<dbReference type="SUPFAM" id="SSF50447">
    <property type="entry name" value="Translation proteins"/>
    <property type="match status" value="1"/>
</dbReference>
<dbReference type="EMBL" id="CP002801">
    <property type="protein sequence ID" value="AEH10952.1"/>
    <property type="molecule type" value="Genomic_DNA"/>
</dbReference>
<dbReference type="HAMAP" id="MF_00014">
    <property type="entry name" value="Ribosome_mat_RimM"/>
    <property type="match status" value="1"/>
</dbReference>
<keyword evidence="4 5" id="KW-0143">Chaperone</keyword>
<keyword evidence="2 5" id="KW-0690">Ribosome biogenesis</keyword>
<dbReference type="InterPro" id="IPR011033">
    <property type="entry name" value="PRC_barrel-like_sf"/>
</dbReference>
<evidence type="ECO:0000256" key="1">
    <source>
        <dbReference type="ARBA" id="ARBA00022490"/>
    </source>
</evidence>
<dbReference type="AlphaFoldDB" id="F8B444"/>
<feature type="compositionally biased region" description="Low complexity" evidence="6">
    <location>
        <begin position="24"/>
        <end position="38"/>
    </location>
</feature>
<dbReference type="eggNOG" id="COG0806">
    <property type="taxonomic scope" value="Bacteria"/>
</dbReference>
<dbReference type="Gene3D" id="2.40.30.60">
    <property type="entry name" value="RimM"/>
    <property type="match status" value="1"/>
</dbReference>
<keyword evidence="3 5" id="KW-0698">rRNA processing</keyword>
<dbReference type="RefSeq" id="WP_013874833.1">
    <property type="nucleotide sequence ID" value="NC_015656.1"/>
</dbReference>
<evidence type="ECO:0000259" key="7">
    <source>
        <dbReference type="Pfam" id="PF01782"/>
    </source>
</evidence>
<organism evidence="9 10">
    <name type="scientific">Candidatus Protofrankia datiscae</name>
    <dbReference type="NCBI Taxonomy" id="2716812"/>
    <lineage>
        <taxon>Bacteria</taxon>
        <taxon>Bacillati</taxon>
        <taxon>Actinomycetota</taxon>
        <taxon>Actinomycetes</taxon>
        <taxon>Frankiales</taxon>
        <taxon>Frankiaceae</taxon>
        <taxon>Protofrankia</taxon>
    </lineage>
</organism>
<comment type="domain">
    <text evidence="5">The PRC barrel domain binds ribosomal protein uS19.</text>
</comment>
<dbReference type="KEGG" id="fsy:FsymDg_3674"/>
<comment type="similarity">
    <text evidence="5">Belongs to the RimM family.</text>
</comment>
<evidence type="ECO:0000259" key="8">
    <source>
        <dbReference type="Pfam" id="PF24986"/>
    </source>
</evidence>
<sequence>MTVGTHGESATSRPRSAAARDGDGPAADPAADEPVVVGRIGRPHGIRGEVTIDVRTDVPERRFAPGTHLCGEPPTATPLMVAVARWHAGRLLVRFEGVGDRDAAEALRGRVLTIAAGQAGQAADDGDEDAGNLWWDRDLVGLRVVTVDDADVGTVVDVVHTPAGELLAVEHVGGREVLVPFVREIVPTVEVPVGRIVVDPPPGLFDLE</sequence>
<evidence type="ECO:0000256" key="4">
    <source>
        <dbReference type="ARBA" id="ARBA00023186"/>
    </source>
</evidence>
<evidence type="ECO:0000256" key="3">
    <source>
        <dbReference type="ARBA" id="ARBA00022552"/>
    </source>
</evidence>
<comment type="subcellular location">
    <subcellularLocation>
        <location evidence="5">Cytoplasm</location>
    </subcellularLocation>
</comment>
<reference evidence="9 10" key="1">
    <citation type="submission" date="2011-05" db="EMBL/GenBank/DDBJ databases">
        <title>Complete sequence of chromosome of Frankia symbiont of Datisca glomerata.</title>
        <authorList>
            <consortium name="US DOE Joint Genome Institute"/>
            <person name="Lucas S."/>
            <person name="Han J."/>
            <person name="Lapidus A."/>
            <person name="Cheng J.-F."/>
            <person name="Goodwin L."/>
            <person name="Pitluck S."/>
            <person name="Peters L."/>
            <person name="Mikhailova N."/>
            <person name="Chertkov O."/>
            <person name="Teshima H."/>
            <person name="Han C."/>
            <person name="Tapia R."/>
            <person name="Land M."/>
            <person name="Hauser L."/>
            <person name="Kyrpides N."/>
            <person name="Ivanova N."/>
            <person name="Pagani I."/>
            <person name="Berry A."/>
            <person name="Pawlowski K."/>
            <person name="Persson T."/>
            <person name="Vanden Heuvel B."/>
            <person name="Benson D."/>
            <person name="Woyke T."/>
        </authorList>
    </citation>
    <scope>NUCLEOTIDE SEQUENCE [LARGE SCALE GENOMIC DNA]</scope>
    <source>
        <strain evidence="10">4085684</strain>
    </source>
</reference>
<dbReference type="GO" id="GO:0042274">
    <property type="term" value="P:ribosomal small subunit biogenesis"/>
    <property type="evidence" value="ECO:0007669"/>
    <property type="project" value="UniProtKB-UniRule"/>
</dbReference>
<dbReference type="Gene3D" id="2.30.30.240">
    <property type="entry name" value="PRC-barrel domain"/>
    <property type="match status" value="1"/>
</dbReference>
<dbReference type="HOGENOM" id="CLU_077636_0_0_11"/>
<feature type="region of interest" description="Disordered" evidence="6">
    <location>
        <begin position="1"/>
        <end position="42"/>
    </location>
</feature>
<protein>
    <recommendedName>
        <fullName evidence="5">Ribosome maturation factor RimM</fullName>
    </recommendedName>
</protein>
<keyword evidence="10" id="KW-1185">Reference proteome</keyword>
<evidence type="ECO:0000256" key="5">
    <source>
        <dbReference type="HAMAP-Rule" id="MF_00014"/>
    </source>
</evidence>
<name>F8B444_9ACTN</name>
<dbReference type="GO" id="GO:0005840">
    <property type="term" value="C:ribosome"/>
    <property type="evidence" value="ECO:0007669"/>
    <property type="project" value="InterPro"/>
</dbReference>
<proteinExistence type="inferred from homology"/>
<dbReference type="InterPro" id="IPR009000">
    <property type="entry name" value="Transl_B-barrel_sf"/>
</dbReference>
<accession>F8B444</accession>
<gene>
    <name evidence="5" type="primary">rimM</name>
    <name evidence="9" type="ordered locus">FsymDg_3674</name>
</gene>
<feature type="domain" description="RimM N-terminal" evidence="7">
    <location>
        <begin position="36"/>
        <end position="115"/>
    </location>
</feature>
<feature type="domain" description="Ribosome maturation factor RimM PRC barrel" evidence="8">
    <location>
        <begin position="137"/>
        <end position="204"/>
    </location>
</feature>
<dbReference type="GO" id="GO:0006364">
    <property type="term" value="P:rRNA processing"/>
    <property type="evidence" value="ECO:0007669"/>
    <property type="project" value="UniProtKB-UniRule"/>
</dbReference>
<keyword evidence="1 5" id="KW-0963">Cytoplasm</keyword>
<dbReference type="Proteomes" id="UP000001549">
    <property type="component" value="Chromosome"/>
</dbReference>
<dbReference type="InterPro" id="IPR056792">
    <property type="entry name" value="PRC_RimM"/>
</dbReference>
<dbReference type="PANTHER" id="PTHR33692">
    <property type="entry name" value="RIBOSOME MATURATION FACTOR RIMM"/>
    <property type="match status" value="1"/>
</dbReference>
<evidence type="ECO:0000256" key="6">
    <source>
        <dbReference type="SAM" id="MobiDB-lite"/>
    </source>
</evidence>
<comment type="subunit">
    <text evidence="5">Binds ribosomal protein uS19.</text>
</comment>
<dbReference type="GO" id="GO:0005737">
    <property type="term" value="C:cytoplasm"/>
    <property type="evidence" value="ECO:0007669"/>
    <property type="project" value="UniProtKB-SubCell"/>
</dbReference>
<dbReference type="InterPro" id="IPR036976">
    <property type="entry name" value="RimM_N_sf"/>
</dbReference>
<dbReference type="InterPro" id="IPR011961">
    <property type="entry name" value="RimM"/>
</dbReference>
<evidence type="ECO:0000256" key="2">
    <source>
        <dbReference type="ARBA" id="ARBA00022517"/>
    </source>
</evidence>
<evidence type="ECO:0000313" key="10">
    <source>
        <dbReference type="Proteomes" id="UP000001549"/>
    </source>
</evidence>
<dbReference type="STRING" id="656024.FsymDg_3674"/>
<dbReference type="Pfam" id="PF24986">
    <property type="entry name" value="PRC_RimM"/>
    <property type="match status" value="1"/>
</dbReference>
<evidence type="ECO:0000313" key="9">
    <source>
        <dbReference type="EMBL" id="AEH10952.1"/>
    </source>
</evidence>
<dbReference type="NCBIfam" id="TIGR02273">
    <property type="entry name" value="16S_RimM"/>
    <property type="match status" value="1"/>
</dbReference>
<dbReference type="InterPro" id="IPR002676">
    <property type="entry name" value="RimM_N"/>
</dbReference>
<comment type="function">
    <text evidence="5">An accessory protein needed during the final step in the assembly of 30S ribosomal subunit, possibly for assembly of the head region. Essential for efficient processing of 16S rRNA. May be needed both before and after RbfA during the maturation of 16S rRNA. It has affinity for free ribosomal 30S subunits but not for 70S ribosomes.</text>
</comment>
<dbReference type="SUPFAM" id="SSF50346">
    <property type="entry name" value="PRC-barrel domain"/>
    <property type="match status" value="1"/>
</dbReference>
<dbReference type="Pfam" id="PF01782">
    <property type="entry name" value="RimM"/>
    <property type="match status" value="1"/>
</dbReference>
<dbReference type="PANTHER" id="PTHR33692:SF1">
    <property type="entry name" value="RIBOSOME MATURATION FACTOR RIMM"/>
    <property type="match status" value="1"/>
</dbReference>
<dbReference type="GO" id="GO:0043022">
    <property type="term" value="F:ribosome binding"/>
    <property type="evidence" value="ECO:0007669"/>
    <property type="project" value="InterPro"/>
</dbReference>